<dbReference type="GO" id="GO:0032934">
    <property type="term" value="F:sterol binding"/>
    <property type="evidence" value="ECO:0007669"/>
    <property type="project" value="TreeGrafter"/>
</dbReference>
<reference evidence="3" key="1">
    <citation type="submission" date="2020-11" db="EMBL/GenBank/DDBJ databases">
        <authorList>
            <person name="Tran Van P."/>
        </authorList>
    </citation>
    <scope>NUCLEOTIDE SEQUENCE</scope>
</reference>
<dbReference type="Proteomes" id="UP000759131">
    <property type="component" value="Unassembled WGS sequence"/>
</dbReference>
<dbReference type="GO" id="GO:0005886">
    <property type="term" value="C:plasma membrane"/>
    <property type="evidence" value="ECO:0007669"/>
    <property type="project" value="TreeGrafter"/>
</dbReference>
<sequence>KEKLRFIYGKWSDYLKTAAADDYDEYLRTHSQRFRVPDRPADAPSTPRKMFSKLNSLTRQLTGSGGHSEETTTAGNGSALTAQDSVDKSAATDSDQTNGEIPKSDSSHSLDIPNSRLVWHVTGRPEHSPQYYHFTLFSMSLNQLTDSLAARLPPTDSRFRPDVRKLEEGDLESAALEKNRLEEKQRDVRRLRKKKKDQWEPLWFKAEQNPYTKEDDWVFKGDYWRREFANCPDIY</sequence>
<dbReference type="InterPro" id="IPR037239">
    <property type="entry name" value="OSBP_sf"/>
</dbReference>
<keyword evidence="4" id="KW-1185">Reference proteome</keyword>
<dbReference type="Gene3D" id="3.30.70.3490">
    <property type="match status" value="1"/>
</dbReference>
<evidence type="ECO:0008006" key="5">
    <source>
        <dbReference type="Google" id="ProtNLM"/>
    </source>
</evidence>
<feature type="region of interest" description="Disordered" evidence="2">
    <location>
        <begin position="60"/>
        <end position="109"/>
    </location>
</feature>
<keyword evidence="1" id="KW-0175">Coiled coil</keyword>
<evidence type="ECO:0000313" key="3">
    <source>
        <dbReference type="EMBL" id="CAD7632143.1"/>
    </source>
</evidence>
<dbReference type="AlphaFoldDB" id="A0A7R9Q4Q9"/>
<dbReference type="OrthoDB" id="416222at2759"/>
<proteinExistence type="predicted"/>
<protein>
    <recommendedName>
        <fullName evidence="5">Oxysterol-binding protein</fullName>
    </recommendedName>
</protein>
<name>A0A7R9Q4Q9_9ACAR</name>
<accession>A0A7R9Q4Q9</accession>
<evidence type="ECO:0000256" key="2">
    <source>
        <dbReference type="SAM" id="MobiDB-lite"/>
    </source>
</evidence>
<gene>
    <name evidence="3" type="ORF">OSB1V03_LOCUS12548</name>
</gene>
<evidence type="ECO:0000256" key="1">
    <source>
        <dbReference type="SAM" id="Coils"/>
    </source>
</evidence>
<dbReference type="EMBL" id="OC865060">
    <property type="protein sequence ID" value="CAD7632143.1"/>
    <property type="molecule type" value="Genomic_DNA"/>
</dbReference>
<feature type="coiled-coil region" evidence="1">
    <location>
        <begin position="164"/>
        <end position="198"/>
    </location>
</feature>
<dbReference type="GO" id="GO:0005829">
    <property type="term" value="C:cytosol"/>
    <property type="evidence" value="ECO:0007669"/>
    <property type="project" value="TreeGrafter"/>
</dbReference>
<feature type="non-terminal residue" evidence="3">
    <location>
        <position position="1"/>
    </location>
</feature>
<dbReference type="PANTHER" id="PTHR10972:SF209">
    <property type="entry name" value="OXYSTEROL-BINDING PROTEIN"/>
    <property type="match status" value="1"/>
</dbReference>
<dbReference type="FunFam" id="3.30.70.3490:FF:000015">
    <property type="entry name" value="Oxysterol-binding protein"/>
    <property type="match status" value="1"/>
</dbReference>
<dbReference type="GO" id="GO:0097038">
    <property type="term" value="C:perinuclear endoplasmic reticulum"/>
    <property type="evidence" value="ECO:0007669"/>
    <property type="project" value="TreeGrafter"/>
</dbReference>
<evidence type="ECO:0000313" key="4">
    <source>
        <dbReference type="Proteomes" id="UP000759131"/>
    </source>
</evidence>
<organism evidence="3">
    <name type="scientific">Medioppia subpectinata</name>
    <dbReference type="NCBI Taxonomy" id="1979941"/>
    <lineage>
        <taxon>Eukaryota</taxon>
        <taxon>Metazoa</taxon>
        <taxon>Ecdysozoa</taxon>
        <taxon>Arthropoda</taxon>
        <taxon>Chelicerata</taxon>
        <taxon>Arachnida</taxon>
        <taxon>Acari</taxon>
        <taxon>Acariformes</taxon>
        <taxon>Sarcoptiformes</taxon>
        <taxon>Oribatida</taxon>
        <taxon>Brachypylina</taxon>
        <taxon>Oppioidea</taxon>
        <taxon>Oppiidae</taxon>
        <taxon>Medioppia</taxon>
    </lineage>
</organism>
<dbReference type="InterPro" id="IPR000648">
    <property type="entry name" value="Oxysterol-bd"/>
</dbReference>
<dbReference type="SUPFAM" id="SSF144000">
    <property type="entry name" value="Oxysterol-binding protein-like"/>
    <property type="match status" value="1"/>
</dbReference>
<dbReference type="EMBL" id="CAJPIZ010010485">
    <property type="protein sequence ID" value="CAG2112573.1"/>
    <property type="molecule type" value="Genomic_DNA"/>
</dbReference>
<dbReference type="Pfam" id="PF01237">
    <property type="entry name" value="Oxysterol_BP"/>
    <property type="match status" value="1"/>
</dbReference>
<dbReference type="PANTHER" id="PTHR10972">
    <property type="entry name" value="OXYSTEROL-BINDING PROTEIN-RELATED"/>
    <property type="match status" value="1"/>
</dbReference>